<sequence length="718" mass="78036">MSRYERESMEEGAGADITTPLMPRMSTIEEANEHARAVEAEERGVEANLKGEGEAEESGAAQVVYSFIATLQAAEILYGLAVSYLLKDHFKLSPGGVAMIMGILGLPWTLKPLWAFLAETFPLFGYRRKSWIFLSSAGCVASLVACGCFGATRNLWALVSMLLLYSLGAAMSNVMGEGLVVEVGRAHKEGEETARTVSHFFIIRQISFLSAAYLSGLLLERLPREALFLLGLPLPVGVLISVLFLHEEVEEEEEEDEEEEADAEAPRLASLSPSSATANVGFKRGRECVGKREKEVEEPEPEQAEEEDGETTPLAGNRQKATLTHAQEPLARGSKSKKAAQWERVKLLFKTLSTPRIQSAILFVFVLQCTPSYGTAMFYFLTDTLKMHPEMLGRIALVSSAAGLVGLLCYRNFFIQTPLRQLLLWSTIFATPFALLPIVLVMRWNLTIGLPDSLFVMSDNAVMDFLAQLQSMPILVLAAKLCPKGLESSVYSTLLAAYNAGGLVSPELSALLMSGLGVTAKDLSRLPLLIGICVATNIIPLSLLHLMPEPDREKEGQQEGERRKSCRSAFTQTGEEGDFSSPSRATKMDLCGSIDSESERDVEEDAEDGQKNNKTARFSPSVPPPMYAETAVHSRETMDGEGGVFFDAETQTEGGEEGQSGAAQPSPFSYSYLGNKKEAEKDGKGSEATRAMSRSTMLLGVSGSWDPGVSQLSSSGHE</sequence>
<feature type="compositionally biased region" description="Low complexity" evidence="7">
    <location>
        <begin position="648"/>
        <end position="664"/>
    </location>
</feature>
<feature type="transmembrane region" description="Helical" evidence="8">
    <location>
        <begin position="392"/>
        <end position="410"/>
    </location>
</feature>
<dbReference type="Gene3D" id="1.20.1250.20">
    <property type="entry name" value="MFS general substrate transporter like domains"/>
    <property type="match status" value="1"/>
</dbReference>
<dbReference type="Pfam" id="PF03092">
    <property type="entry name" value="BT1"/>
    <property type="match status" value="1"/>
</dbReference>
<dbReference type="SUPFAM" id="SSF103473">
    <property type="entry name" value="MFS general substrate transporter"/>
    <property type="match status" value="1"/>
</dbReference>
<gene>
    <name evidence="9" type="ORF">Cvel_21828</name>
</gene>
<feature type="compositionally biased region" description="Acidic residues" evidence="7">
    <location>
        <begin position="250"/>
        <end position="263"/>
    </location>
</feature>
<keyword evidence="5 8" id="KW-1133">Transmembrane helix</keyword>
<reference evidence="9" key="1">
    <citation type="submission" date="2014-11" db="EMBL/GenBank/DDBJ databases">
        <authorList>
            <person name="Otto D Thomas"/>
            <person name="Naeem Raeece"/>
        </authorList>
    </citation>
    <scope>NUCLEOTIDE SEQUENCE</scope>
</reference>
<evidence type="ECO:0000256" key="6">
    <source>
        <dbReference type="ARBA" id="ARBA00023136"/>
    </source>
</evidence>
<feature type="transmembrane region" description="Helical" evidence="8">
    <location>
        <begin position="158"/>
        <end position="180"/>
    </location>
</feature>
<evidence type="ECO:0000256" key="4">
    <source>
        <dbReference type="ARBA" id="ARBA00022692"/>
    </source>
</evidence>
<evidence type="ECO:0000256" key="1">
    <source>
        <dbReference type="ARBA" id="ARBA00004141"/>
    </source>
</evidence>
<feature type="transmembrane region" description="Helical" evidence="8">
    <location>
        <begin position="92"/>
        <end position="110"/>
    </location>
</feature>
<feature type="transmembrane region" description="Helical" evidence="8">
    <location>
        <begin position="360"/>
        <end position="380"/>
    </location>
</feature>
<comment type="subcellular location">
    <subcellularLocation>
        <location evidence="1">Membrane</location>
        <topology evidence="1">Multi-pass membrane protein</topology>
    </subcellularLocation>
</comment>
<dbReference type="CDD" id="cd17484">
    <property type="entry name" value="MFS_FBT"/>
    <property type="match status" value="1"/>
</dbReference>
<dbReference type="VEuPathDB" id="CryptoDB:Cvel_21828"/>
<feature type="region of interest" description="Disordered" evidence="7">
    <location>
        <begin position="551"/>
        <end position="627"/>
    </location>
</feature>
<feature type="transmembrane region" description="Helical" evidence="8">
    <location>
        <begin position="201"/>
        <end position="220"/>
    </location>
</feature>
<feature type="compositionally biased region" description="Low complexity" evidence="7">
    <location>
        <begin position="266"/>
        <end position="276"/>
    </location>
</feature>
<dbReference type="InterPro" id="IPR036259">
    <property type="entry name" value="MFS_trans_sf"/>
</dbReference>
<comment type="similarity">
    <text evidence="2">Belongs to the major facilitator superfamily. Folate-biopterin transporter (TC 2.A.71) family.</text>
</comment>
<evidence type="ECO:0000256" key="8">
    <source>
        <dbReference type="SAM" id="Phobius"/>
    </source>
</evidence>
<feature type="transmembrane region" description="Helical" evidence="8">
    <location>
        <begin position="63"/>
        <end position="86"/>
    </location>
</feature>
<feature type="transmembrane region" description="Helical" evidence="8">
    <location>
        <begin position="226"/>
        <end position="245"/>
    </location>
</feature>
<dbReference type="InterPro" id="IPR004324">
    <property type="entry name" value="FBT"/>
</dbReference>
<evidence type="ECO:0000256" key="3">
    <source>
        <dbReference type="ARBA" id="ARBA00022448"/>
    </source>
</evidence>
<keyword evidence="4 8" id="KW-0812">Transmembrane</keyword>
<evidence type="ECO:0000256" key="2">
    <source>
        <dbReference type="ARBA" id="ARBA00007015"/>
    </source>
</evidence>
<feature type="region of interest" description="Disordered" evidence="7">
    <location>
        <begin position="250"/>
        <end position="316"/>
    </location>
</feature>
<protein>
    <submittedName>
        <fullName evidence="9">Uncharacterized protein</fullName>
    </submittedName>
</protein>
<dbReference type="PANTHER" id="PTHR31585">
    <property type="entry name" value="FOLATE-BIOPTERIN TRANSPORTER 1, CHLOROPLASTIC"/>
    <property type="match status" value="1"/>
</dbReference>
<feature type="compositionally biased region" description="Basic and acidic residues" evidence="7">
    <location>
        <begin position="284"/>
        <end position="295"/>
    </location>
</feature>
<dbReference type="GO" id="GO:0016020">
    <property type="term" value="C:membrane"/>
    <property type="evidence" value="ECO:0007669"/>
    <property type="project" value="UniProtKB-SubCell"/>
</dbReference>
<keyword evidence="6 8" id="KW-0472">Membrane</keyword>
<feature type="region of interest" description="Disordered" evidence="7">
    <location>
        <begin position="648"/>
        <end position="718"/>
    </location>
</feature>
<feature type="compositionally biased region" description="Acidic residues" evidence="7">
    <location>
        <begin position="596"/>
        <end position="607"/>
    </location>
</feature>
<feature type="compositionally biased region" description="Acidic residues" evidence="7">
    <location>
        <begin position="296"/>
        <end position="310"/>
    </location>
</feature>
<feature type="transmembrane region" description="Helical" evidence="8">
    <location>
        <begin position="131"/>
        <end position="152"/>
    </location>
</feature>
<feature type="compositionally biased region" description="Polar residues" evidence="7">
    <location>
        <begin position="568"/>
        <end position="584"/>
    </location>
</feature>
<dbReference type="InterPro" id="IPR039309">
    <property type="entry name" value="BT1"/>
</dbReference>
<accession>A0A0G4GGR9</accession>
<evidence type="ECO:0000256" key="5">
    <source>
        <dbReference type="ARBA" id="ARBA00022989"/>
    </source>
</evidence>
<evidence type="ECO:0000256" key="7">
    <source>
        <dbReference type="SAM" id="MobiDB-lite"/>
    </source>
</evidence>
<keyword evidence="3" id="KW-0813">Transport</keyword>
<feature type="compositionally biased region" description="Basic and acidic residues" evidence="7">
    <location>
        <begin position="675"/>
        <end position="687"/>
    </location>
</feature>
<dbReference type="NCBIfam" id="TIGR00788">
    <property type="entry name" value="fbt"/>
    <property type="match status" value="1"/>
</dbReference>
<feature type="compositionally biased region" description="Basic and acidic residues" evidence="7">
    <location>
        <begin position="551"/>
        <end position="563"/>
    </location>
</feature>
<name>A0A0G4GGR9_9ALVE</name>
<organism evidence="9">
    <name type="scientific">Chromera velia CCMP2878</name>
    <dbReference type="NCBI Taxonomy" id="1169474"/>
    <lineage>
        <taxon>Eukaryota</taxon>
        <taxon>Sar</taxon>
        <taxon>Alveolata</taxon>
        <taxon>Colpodellida</taxon>
        <taxon>Chromeraceae</taxon>
        <taxon>Chromera</taxon>
    </lineage>
</organism>
<feature type="transmembrane region" description="Helical" evidence="8">
    <location>
        <begin position="422"/>
        <end position="445"/>
    </location>
</feature>
<dbReference type="PhylomeDB" id="A0A0G4GGR9"/>
<dbReference type="PANTHER" id="PTHR31585:SF0">
    <property type="entry name" value="FOLATE-BIOPTERIN TRANSPORTER 1, CHLOROPLASTIC"/>
    <property type="match status" value="1"/>
</dbReference>
<dbReference type="EMBL" id="CDMZ01001196">
    <property type="protein sequence ID" value="CEM28813.1"/>
    <property type="molecule type" value="Genomic_DNA"/>
</dbReference>
<proteinExistence type="inferred from homology"/>
<dbReference type="AlphaFoldDB" id="A0A0G4GGR9"/>
<evidence type="ECO:0000313" key="9">
    <source>
        <dbReference type="EMBL" id="CEM28813.1"/>
    </source>
</evidence>